<proteinExistence type="predicted"/>
<keyword evidence="2" id="KW-1185">Reference proteome</keyword>
<evidence type="ECO:0000313" key="1">
    <source>
        <dbReference type="EMBL" id="MCY4744795.1"/>
    </source>
</evidence>
<keyword evidence="1" id="KW-0378">Hydrolase</keyword>
<gene>
    <name evidence="1" type="primary">uvrA</name>
    <name evidence="1" type="ORF">NYO99_07420</name>
</gene>
<name>A0ACC6C8U3_9BURK</name>
<sequence length="964" mass="105324">MSHPQSPESRFIRVRGARTHNLKNIDVDLPRHSLVVITGLSGSGKSSLAFDTLYAEGQRRYVESLSSYARQFLQLMDKPDVDVIEGLSPAISIEQKATSHNPRSTVGTVTEIHDYLRLLYARAGTPFCPDHDLPLEAQSVSQMVDAVLAMPDESKLMLLAPVVRDRKGEFVELFQDLQAQGYVRFRVDGATVEVPDIPALKKAEKHDIDVVIDRIKLRHDSADSLRQRLAESFEAALRLADGRALVMNMDNSETTLFSSKFACPVCSYSLPELEPRLFSFNSPVGACPSCEGLGQVTVFDEDRVVAFPTLSLASGAVKGWDRRNPYTFSMLEAVAAHYSFDVEAPWDSLPADVQQVLLHGSGETEIAFTYQAETASGKKRSVKRSHAFEGILPTLSRRYKETDSTAVREDLARYMAAKPCPHCEGSRLRREARNVVLQPADAPAGTRGRPIYEVEHSTLRECLHYFEGLKLKGNKADIGDKVIREIASRLRFLNDVGLNYLSLDRSADTLSGGEAQRIRLASQIGSGLTGVMYVLDEPSIGLHQRDNDRLIATLRRLRDLGNSVLVVEHDEDAIRAADWVLDLGPGAGVHGGRVMAQGTPDEVAANPNSPTGRYLSGAARIEVPATRHTAPEGQTLRIVNARGNNLKGVTVDIPVGVLTCVTGVSGSGKSTLVNDTLYAAVAKKLYQSHADPEAHDEIEGLDAFDKVINVDQSPIGRTPRSNPATYTGLFTPIRELFAEMPTARERGYGPGRFSFNVAGGRCEACQGDGVLKVEMHFLPDVYVPCDVCQGRRYNRETLEVLYKGKNITDVLNMTVEDAFQLFNAVPTLARKLQTLLDVGLGYVKLGQSATTLSGGEAQRVKLALELSKRDTGRTLYILDEPTTGLHFADIALLLKVLHQLRDAGNTIVVIEHNLDVIKTADWLIDMGPEGGAGGGTLLVAGTPEDVAACEASHTGRYLAPLLKR</sequence>
<evidence type="ECO:0000313" key="2">
    <source>
        <dbReference type="Proteomes" id="UP001076464"/>
    </source>
</evidence>
<dbReference type="Proteomes" id="UP001076464">
    <property type="component" value="Unassembled WGS sequence"/>
</dbReference>
<dbReference type="EMBL" id="JAPPUY010000002">
    <property type="protein sequence ID" value="MCY4744795.1"/>
    <property type="molecule type" value="Genomic_DNA"/>
</dbReference>
<organism evidence="1 2">
    <name type="scientific">Roseateles hydrophilus</name>
    <dbReference type="NCBI Taxonomy" id="2975054"/>
    <lineage>
        <taxon>Bacteria</taxon>
        <taxon>Pseudomonadati</taxon>
        <taxon>Pseudomonadota</taxon>
        <taxon>Betaproteobacteria</taxon>
        <taxon>Burkholderiales</taxon>
        <taxon>Sphaerotilaceae</taxon>
        <taxon>Roseateles</taxon>
    </lineage>
</organism>
<dbReference type="EC" id="3.1.25.-" evidence="1"/>
<accession>A0ACC6C8U3</accession>
<protein>
    <submittedName>
        <fullName evidence="1">Excinuclease ABC subunit UvrA</fullName>
        <ecNumber evidence="1">3.1.25.-</ecNumber>
    </submittedName>
</protein>
<comment type="caution">
    <text evidence="1">The sequence shown here is derived from an EMBL/GenBank/DDBJ whole genome shotgun (WGS) entry which is preliminary data.</text>
</comment>
<reference evidence="1" key="1">
    <citation type="submission" date="2022-08" db="EMBL/GenBank/DDBJ databases">
        <title>Genome sequencing of Pelomonas sp. UHG3.</title>
        <authorList>
            <person name="So Y."/>
        </authorList>
    </citation>
    <scope>NUCLEOTIDE SEQUENCE</scope>
    <source>
        <strain evidence="1">UHG3</strain>
    </source>
</reference>